<protein>
    <submittedName>
        <fullName evidence="1">Uncharacterized protein</fullName>
    </submittedName>
</protein>
<organism evidence="1">
    <name type="scientific">Rhizophora mucronata</name>
    <name type="common">Asiatic mangrove</name>
    <dbReference type="NCBI Taxonomy" id="61149"/>
    <lineage>
        <taxon>Eukaryota</taxon>
        <taxon>Viridiplantae</taxon>
        <taxon>Streptophyta</taxon>
        <taxon>Embryophyta</taxon>
        <taxon>Tracheophyta</taxon>
        <taxon>Spermatophyta</taxon>
        <taxon>Magnoliopsida</taxon>
        <taxon>eudicotyledons</taxon>
        <taxon>Gunneridae</taxon>
        <taxon>Pentapetalae</taxon>
        <taxon>rosids</taxon>
        <taxon>fabids</taxon>
        <taxon>Malpighiales</taxon>
        <taxon>Rhizophoraceae</taxon>
        <taxon>Rhizophora</taxon>
    </lineage>
</organism>
<evidence type="ECO:0000313" key="1">
    <source>
        <dbReference type="EMBL" id="MBX53782.1"/>
    </source>
</evidence>
<dbReference type="AlphaFoldDB" id="A0A2P2PGE0"/>
<proteinExistence type="predicted"/>
<dbReference type="EMBL" id="GGEC01073298">
    <property type="protein sequence ID" value="MBX53782.1"/>
    <property type="molecule type" value="Transcribed_RNA"/>
</dbReference>
<reference evidence="1" key="1">
    <citation type="submission" date="2018-02" db="EMBL/GenBank/DDBJ databases">
        <title>Rhizophora mucronata_Transcriptome.</title>
        <authorList>
            <person name="Meera S.P."/>
            <person name="Sreeshan A."/>
            <person name="Augustine A."/>
        </authorList>
    </citation>
    <scope>NUCLEOTIDE SEQUENCE</scope>
    <source>
        <tissue evidence="1">Leaf</tissue>
    </source>
</reference>
<sequence>MSAASLYLYLINFTGFPAFPPSNSPVQIMMGLNAHHHKNRV</sequence>
<accession>A0A2P2PGE0</accession>
<name>A0A2P2PGE0_RHIMU</name>